<dbReference type="SUPFAM" id="SSF53850">
    <property type="entry name" value="Periplasmic binding protein-like II"/>
    <property type="match status" value="1"/>
</dbReference>
<proteinExistence type="inferred from homology"/>
<dbReference type="Proteomes" id="UP001501842">
    <property type="component" value="Unassembled WGS sequence"/>
</dbReference>
<evidence type="ECO:0000256" key="1">
    <source>
        <dbReference type="ARBA" id="ARBA00009175"/>
    </source>
</evidence>
<evidence type="ECO:0000313" key="5">
    <source>
        <dbReference type="EMBL" id="GAA2738517.1"/>
    </source>
</evidence>
<dbReference type="PROSITE" id="PS51257">
    <property type="entry name" value="PROKAR_LIPOPROTEIN"/>
    <property type="match status" value="1"/>
</dbReference>
<evidence type="ECO:0000256" key="2">
    <source>
        <dbReference type="ARBA" id="ARBA00022723"/>
    </source>
</evidence>
<dbReference type="NCBIfam" id="TIGR01256">
    <property type="entry name" value="modA"/>
    <property type="match status" value="1"/>
</dbReference>
<gene>
    <name evidence="5" type="primary">modA_2</name>
    <name evidence="5" type="ORF">GCM10010439_72840</name>
</gene>
<keyword evidence="3 4" id="KW-0732">Signal</keyword>
<evidence type="ECO:0000313" key="6">
    <source>
        <dbReference type="Proteomes" id="UP001501842"/>
    </source>
</evidence>
<keyword evidence="6" id="KW-1185">Reference proteome</keyword>
<sequence>MVSIMRVLAAFLLLLPLAAGCGTGGEGPVTLRILADSSLTEVMADLTAVYRQSHRHLRFRLRLDGSQIITGELDKGDVVITADARSLRSPDEELEPARTIARNSLTIAVAPGNPLRVRNLVRLAERRMKVVLGPSTGPLGRYSQQVLASAGVVVKPRSEEASARAVLSMVRSGEADAGLVYITDMKWAGAAASSVAIPAAQNVTVVYPAAAISESPHRDEAAAFVNWLAGPEATALFNKYGFQSP</sequence>
<dbReference type="PIRSF" id="PIRSF004846">
    <property type="entry name" value="ModA"/>
    <property type="match status" value="1"/>
</dbReference>
<reference evidence="5 6" key="1">
    <citation type="journal article" date="2019" name="Int. J. Syst. Evol. Microbiol.">
        <title>The Global Catalogue of Microorganisms (GCM) 10K type strain sequencing project: providing services to taxonomists for standard genome sequencing and annotation.</title>
        <authorList>
            <consortium name="The Broad Institute Genomics Platform"/>
            <consortium name="The Broad Institute Genome Sequencing Center for Infectious Disease"/>
            <person name="Wu L."/>
            <person name="Ma J."/>
        </authorList>
    </citation>
    <scope>NUCLEOTIDE SEQUENCE [LARGE SCALE GENOMIC DNA]</scope>
    <source>
        <strain evidence="5 6">JCM 8201</strain>
    </source>
</reference>
<dbReference type="InterPro" id="IPR050682">
    <property type="entry name" value="ModA/WtpA"/>
</dbReference>
<dbReference type="Pfam" id="PF13531">
    <property type="entry name" value="SBP_bac_11"/>
    <property type="match status" value="1"/>
</dbReference>
<dbReference type="EMBL" id="BAAATZ010000039">
    <property type="protein sequence ID" value="GAA2738517.1"/>
    <property type="molecule type" value="Genomic_DNA"/>
</dbReference>
<accession>A0ABN3UUR7</accession>
<keyword evidence="2" id="KW-0479">Metal-binding</keyword>
<dbReference type="PANTHER" id="PTHR30632">
    <property type="entry name" value="MOLYBDATE-BINDING PERIPLASMIC PROTEIN"/>
    <property type="match status" value="1"/>
</dbReference>
<comment type="similarity">
    <text evidence="1">Belongs to the bacterial solute-binding protein ModA family.</text>
</comment>
<dbReference type="InterPro" id="IPR005950">
    <property type="entry name" value="ModA"/>
</dbReference>
<protein>
    <submittedName>
        <fullName evidence="5">Molybdate ABC transporter substrate-binding protein</fullName>
    </submittedName>
</protein>
<comment type="caution">
    <text evidence="5">The sequence shown here is derived from an EMBL/GenBank/DDBJ whole genome shotgun (WGS) entry which is preliminary data.</text>
</comment>
<organism evidence="5 6">
    <name type="scientific">Actinocorallia aurantiaca</name>
    <dbReference type="NCBI Taxonomy" id="46204"/>
    <lineage>
        <taxon>Bacteria</taxon>
        <taxon>Bacillati</taxon>
        <taxon>Actinomycetota</taxon>
        <taxon>Actinomycetes</taxon>
        <taxon>Streptosporangiales</taxon>
        <taxon>Thermomonosporaceae</taxon>
        <taxon>Actinocorallia</taxon>
    </lineage>
</organism>
<name>A0ABN3UUR7_9ACTN</name>
<feature type="signal peptide" evidence="4">
    <location>
        <begin position="1"/>
        <end position="21"/>
    </location>
</feature>
<evidence type="ECO:0000256" key="4">
    <source>
        <dbReference type="SAM" id="SignalP"/>
    </source>
</evidence>
<dbReference type="Gene3D" id="3.40.190.10">
    <property type="entry name" value="Periplasmic binding protein-like II"/>
    <property type="match status" value="2"/>
</dbReference>
<dbReference type="PANTHER" id="PTHR30632:SF0">
    <property type="entry name" value="SULFATE-BINDING PROTEIN"/>
    <property type="match status" value="1"/>
</dbReference>
<evidence type="ECO:0000256" key="3">
    <source>
        <dbReference type="ARBA" id="ARBA00022729"/>
    </source>
</evidence>
<feature type="chain" id="PRO_5045627719" evidence="4">
    <location>
        <begin position="22"/>
        <end position="245"/>
    </location>
</feature>